<protein>
    <submittedName>
        <fullName evidence="1">Uncharacterized protein</fullName>
    </submittedName>
</protein>
<sequence>MVVDALSKLYMGNVAHIEDENEELVRDVHKFSQLGFRLVDSTKGDVMLDNGSESSLLVDVKAKQDRHQLVDPPKLEVMVLTLAIRTILSSVGDIGGSCYSSHGLYVG</sequence>
<evidence type="ECO:0000313" key="1">
    <source>
        <dbReference type="EMBL" id="WMV13535.1"/>
    </source>
</evidence>
<accession>A0AAF0Q126</accession>
<dbReference type="EMBL" id="CP133613">
    <property type="protein sequence ID" value="WMV13535.1"/>
    <property type="molecule type" value="Genomic_DNA"/>
</dbReference>
<keyword evidence="2" id="KW-1185">Reference proteome</keyword>
<gene>
    <name evidence="1" type="ORF">MTR67_006920</name>
</gene>
<dbReference type="Proteomes" id="UP001234989">
    <property type="component" value="Chromosome 2"/>
</dbReference>
<dbReference type="AlphaFoldDB" id="A0AAF0Q126"/>
<name>A0AAF0Q126_SOLVR</name>
<organism evidence="1 2">
    <name type="scientific">Solanum verrucosum</name>
    <dbReference type="NCBI Taxonomy" id="315347"/>
    <lineage>
        <taxon>Eukaryota</taxon>
        <taxon>Viridiplantae</taxon>
        <taxon>Streptophyta</taxon>
        <taxon>Embryophyta</taxon>
        <taxon>Tracheophyta</taxon>
        <taxon>Spermatophyta</taxon>
        <taxon>Magnoliopsida</taxon>
        <taxon>eudicotyledons</taxon>
        <taxon>Gunneridae</taxon>
        <taxon>Pentapetalae</taxon>
        <taxon>asterids</taxon>
        <taxon>lamiids</taxon>
        <taxon>Solanales</taxon>
        <taxon>Solanaceae</taxon>
        <taxon>Solanoideae</taxon>
        <taxon>Solaneae</taxon>
        <taxon>Solanum</taxon>
    </lineage>
</organism>
<evidence type="ECO:0000313" key="2">
    <source>
        <dbReference type="Proteomes" id="UP001234989"/>
    </source>
</evidence>
<proteinExistence type="predicted"/>
<reference evidence="1" key="1">
    <citation type="submission" date="2023-08" db="EMBL/GenBank/DDBJ databases">
        <title>A de novo genome assembly of Solanum verrucosum Schlechtendal, a Mexican diploid species geographically isolated from the other diploid A-genome species in potato relatives.</title>
        <authorList>
            <person name="Hosaka K."/>
        </authorList>
    </citation>
    <scope>NUCLEOTIDE SEQUENCE</scope>
    <source>
        <tissue evidence="1">Young leaves</tissue>
    </source>
</reference>